<evidence type="ECO:0000256" key="6">
    <source>
        <dbReference type="ARBA" id="ARBA00022989"/>
    </source>
</evidence>
<dbReference type="PIRSF" id="PIRSF016089">
    <property type="entry name" value="SPC22"/>
    <property type="match status" value="1"/>
</dbReference>
<keyword evidence="7 9" id="KW-0472">Membrane</keyword>
<evidence type="ECO:0000256" key="1">
    <source>
        <dbReference type="ARBA" id="ARBA00004648"/>
    </source>
</evidence>
<dbReference type="GO" id="GO:0005787">
    <property type="term" value="C:signal peptidase complex"/>
    <property type="evidence" value="ECO:0007669"/>
    <property type="project" value="InterPro"/>
</dbReference>
<evidence type="ECO:0000256" key="5">
    <source>
        <dbReference type="ARBA" id="ARBA00022968"/>
    </source>
</evidence>
<keyword evidence="11" id="KW-1185">Reference proteome</keyword>
<keyword evidence="4" id="KW-0256">Endoplasmic reticulum</keyword>
<dbReference type="AlphaFoldDB" id="A0AB34IK80"/>
<evidence type="ECO:0000256" key="2">
    <source>
        <dbReference type="ARBA" id="ARBA00009289"/>
    </source>
</evidence>
<name>A0AB34IK80_PRYPA</name>
<accession>A0AB34IK80</accession>
<proteinExistence type="inferred from homology"/>
<evidence type="ECO:0000256" key="7">
    <source>
        <dbReference type="ARBA" id="ARBA00023136"/>
    </source>
</evidence>
<sequence length="168" mass="19317">MHSFWQRLNALFFYTLSVLGFLSFMAAGTTYWHRANPKIELQLEKLLLRKVYGAGHDQAILNLRINADLRSVFNWNVKQLFVYITAEYETEANVLNQVVVWDTIVNDQSQAWIRSQSVVNKYSLTDQGYGLRDNNVSLVLNWNTVPSTGLLTLHHGYSSVHTFHVPDA</sequence>
<protein>
    <recommendedName>
        <fullName evidence="8">Signal peptidase complex subunit 3</fullName>
    </recommendedName>
</protein>
<comment type="similarity">
    <text evidence="2">Belongs to the SPCS3 family.</text>
</comment>
<evidence type="ECO:0000256" key="8">
    <source>
        <dbReference type="ARBA" id="ARBA00029556"/>
    </source>
</evidence>
<dbReference type="PANTHER" id="PTHR12804:SF0">
    <property type="entry name" value="SIGNAL PEPTIDASE COMPLEX SUBUNIT 3"/>
    <property type="match status" value="1"/>
</dbReference>
<dbReference type="InterPro" id="IPR007653">
    <property type="entry name" value="SPC3"/>
</dbReference>
<keyword evidence="6 9" id="KW-1133">Transmembrane helix</keyword>
<evidence type="ECO:0000313" key="11">
    <source>
        <dbReference type="Proteomes" id="UP001515480"/>
    </source>
</evidence>
<organism evidence="10 11">
    <name type="scientific">Prymnesium parvum</name>
    <name type="common">Toxic golden alga</name>
    <dbReference type="NCBI Taxonomy" id="97485"/>
    <lineage>
        <taxon>Eukaryota</taxon>
        <taxon>Haptista</taxon>
        <taxon>Haptophyta</taxon>
        <taxon>Prymnesiophyceae</taxon>
        <taxon>Prymnesiales</taxon>
        <taxon>Prymnesiaceae</taxon>
        <taxon>Prymnesium</taxon>
    </lineage>
</organism>
<gene>
    <name evidence="10" type="ORF">AB1Y20_011820</name>
</gene>
<evidence type="ECO:0000256" key="4">
    <source>
        <dbReference type="ARBA" id="ARBA00022824"/>
    </source>
</evidence>
<dbReference type="GO" id="GO:0045047">
    <property type="term" value="P:protein targeting to ER"/>
    <property type="evidence" value="ECO:0007669"/>
    <property type="project" value="TreeGrafter"/>
</dbReference>
<keyword evidence="3 9" id="KW-0812">Transmembrane</keyword>
<comment type="subcellular location">
    <subcellularLocation>
        <location evidence="1">Endoplasmic reticulum membrane</location>
        <topology evidence="1">Single-pass type II membrane protein</topology>
    </subcellularLocation>
</comment>
<dbReference type="Pfam" id="PF04573">
    <property type="entry name" value="SPC22"/>
    <property type="match status" value="1"/>
</dbReference>
<feature type="transmembrane region" description="Helical" evidence="9">
    <location>
        <begin position="12"/>
        <end position="32"/>
    </location>
</feature>
<dbReference type="PANTHER" id="PTHR12804">
    <property type="entry name" value="MICROSOMAL SIGNAL PEPTIDASE 23 KD SUBUNIT SPC22/23"/>
    <property type="match status" value="1"/>
</dbReference>
<dbReference type="EMBL" id="JBGBPQ010000025">
    <property type="protein sequence ID" value="KAL1499621.1"/>
    <property type="molecule type" value="Genomic_DNA"/>
</dbReference>
<evidence type="ECO:0000256" key="3">
    <source>
        <dbReference type="ARBA" id="ARBA00022692"/>
    </source>
</evidence>
<dbReference type="Proteomes" id="UP001515480">
    <property type="component" value="Unassembled WGS sequence"/>
</dbReference>
<dbReference type="GO" id="GO:0006465">
    <property type="term" value="P:signal peptide processing"/>
    <property type="evidence" value="ECO:0007669"/>
    <property type="project" value="InterPro"/>
</dbReference>
<comment type="caution">
    <text evidence="10">The sequence shown here is derived from an EMBL/GenBank/DDBJ whole genome shotgun (WGS) entry which is preliminary data.</text>
</comment>
<keyword evidence="5" id="KW-0735">Signal-anchor</keyword>
<evidence type="ECO:0000256" key="9">
    <source>
        <dbReference type="SAM" id="Phobius"/>
    </source>
</evidence>
<evidence type="ECO:0000313" key="10">
    <source>
        <dbReference type="EMBL" id="KAL1499621.1"/>
    </source>
</evidence>
<reference evidence="10 11" key="1">
    <citation type="journal article" date="2024" name="Science">
        <title>Giant polyketide synthase enzymes in the biosynthesis of giant marine polyether toxins.</title>
        <authorList>
            <person name="Fallon T.R."/>
            <person name="Shende V.V."/>
            <person name="Wierzbicki I.H."/>
            <person name="Pendleton A.L."/>
            <person name="Watervoot N.F."/>
            <person name="Auber R.P."/>
            <person name="Gonzalez D.J."/>
            <person name="Wisecaver J.H."/>
            <person name="Moore B.S."/>
        </authorList>
    </citation>
    <scope>NUCLEOTIDE SEQUENCE [LARGE SCALE GENOMIC DNA]</scope>
    <source>
        <strain evidence="10 11">12B1</strain>
    </source>
</reference>